<dbReference type="InterPro" id="IPR010921">
    <property type="entry name" value="Trp_repressor/repl_initiator"/>
</dbReference>
<dbReference type="Pfam" id="PF13518">
    <property type="entry name" value="HTH_28"/>
    <property type="match status" value="1"/>
</dbReference>
<dbReference type="AlphaFoldDB" id="A0A0L0UR42"/>
<feature type="non-terminal residue" evidence="3">
    <location>
        <position position="292"/>
    </location>
</feature>
<feature type="region of interest" description="Disordered" evidence="1">
    <location>
        <begin position="123"/>
        <end position="211"/>
    </location>
</feature>
<accession>A0A0L0UR42</accession>
<dbReference type="STRING" id="1165861.A0A0L0UR42"/>
<dbReference type="Proteomes" id="UP000054564">
    <property type="component" value="Unassembled WGS sequence"/>
</dbReference>
<gene>
    <name evidence="3" type="ORF">PSTG_17000</name>
</gene>
<evidence type="ECO:0000256" key="1">
    <source>
        <dbReference type="SAM" id="MobiDB-lite"/>
    </source>
</evidence>
<dbReference type="OrthoDB" id="3265283at2759"/>
<dbReference type="Gene3D" id="1.10.10.60">
    <property type="entry name" value="Homeodomain-like"/>
    <property type="match status" value="1"/>
</dbReference>
<keyword evidence="4" id="KW-1185">Reference proteome</keyword>
<dbReference type="EMBL" id="AJIL01000331">
    <property type="protein sequence ID" value="KNE89547.1"/>
    <property type="molecule type" value="Genomic_DNA"/>
</dbReference>
<evidence type="ECO:0000313" key="3">
    <source>
        <dbReference type="EMBL" id="KNE89547.1"/>
    </source>
</evidence>
<name>A0A0L0UR42_9BASI</name>
<protein>
    <recommendedName>
        <fullName evidence="2">Insertion element IS150 protein InsJ-like helix-turn-helix domain-containing protein</fullName>
    </recommendedName>
</protein>
<evidence type="ECO:0000313" key="4">
    <source>
        <dbReference type="Proteomes" id="UP000054564"/>
    </source>
</evidence>
<sequence length="292" mass="32708">MPANDPVTELLAKILAISQSSSGIPQATRDDRIFRQFSCPPIIPQDDEDKGMWYIVNKAMDSLFGVENCKQNLRRGKYGIEVVLDYLKKAHEHSSWSEDELLIPKLERIYKCFEAEFYSTSGTDAGGVLNDEPPKKPPTKKSQKDINKQNEPSKAMKAVSSSSNLAPSTSMKPTSAPANNSSQPKKMIESSSSNPAAISDASKKPKSGSRREAHNLDFKLKVVQWHQDHKSTQQATALKFGINQTSLSRWLKEKSTIQKRVTYNGGTVKRQRTAAYPRLEQALYNWFLEAQS</sequence>
<proteinExistence type="predicted"/>
<reference evidence="4" key="1">
    <citation type="submission" date="2014-03" db="EMBL/GenBank/DDBJ databases">
        <title>The Genome Sequence of Puccinia striiformis f. sp. tritici PST-78.</title>
        <authorList>
            <consortium name="The Broad Institute Genome Sequencing Platform"/>
            <person name="Cuomo C."/>
            <person name="Hulbert S."/>
            <person name="Chen X."/>
            <person name="Walker B."/>
            <person name="Young S.K."/>
            <person name="Zeng Q."/>
            <person name="Gargeya S."/>
            <person name="Fitzgerald M."/>
            <person name="Haas B."/>
            <person name="Abouelleil A."/>
            <person name="Alvarado L."/>
            <person name="Arachchi H.M."/>
            <person name="Berlin A.M."/>
            <person name="Chapman S.B."/>
            <person name="Goldberg J."/>
            <person name="Griggs A."/>
            <person name="Gujja S."/>
            <person name="Hansen M."/>
            <person name="Howarth C."/>
            <person name="Imamovic A."/>
            <person name="Larimer J."/>
            <person name="McCowan C."/>
            <person name="Montmayeur A."/>
            <person name="Murphy C."/>
            <person name="Neiman D."/>
            <person name="Pearson M."/>
            <person name="Priest M."/>
            <person name="Roberts A."/>
            <person name="Saif S."/>
            <person name="Shea T."/>
            <person name="Sisk P."/>
            <person name="Sykes S."/>
            <person name="Wortman J."/>
            <person name="Nusbaum C."/>
            <person name="Birren B."/>
        </authorList>
    </citation>
    <scope>NUCLEOTIDE SEQUENCE [LARGE SCALE GENOMIC DNA]</scope>
    <source>
        <strain evidence="4">race PST-78</strain>
    </source>
</reference>
<dbReference type="GO" id="GO:0043565">
    <property type="term" value="F:sequence-specific DNA binding"/>
    <property type="evidence" value="ECO:0007669"/>
    <property type="project" value="InterPro"/>
</dbReference>
<dbReference type="SUPFAM" id="SSF48295">
    <property type="entry name" value="TrpR-like"/>
    <property type="match status" value="1"/>
</dbReference>
<organism evidence="3 4">
    <name type="scientific">Puccinia striiformis f. sp. tritici PST-78</name>
    <dbReference type="NCBI Taxonomy" id="1165861"/>
    <lineage>
        <taxon>Eukaryota</taxon>
        <taxon>Fungi</taxon>
        <taxon>Dikarya</taxon>
        <taxon>Basidiomycota</taxon>
        <taxon>Pucciniomycotina</taxon>
        <taxon>Pucciniomycetes</taxon>
        <taxon>Pucciniales</taxon>
        <taxon>Pucciniaceae</taxon>
        <taxon>Puccinia</taxon>
    </lineage>
</organism>
<evidence type="ECO:0000259" key="2">
    <source>
        <dbReference type="Pfam" id="PF13518"/>
    </source>
</evidence>
<feature type="compositionally biased region" description="Polar residues" evidence="1">
    <location>
        <begin position="159"/>
        <end position="196"/>
    </location>
</feature>
<comment type="caution">
    <text evidence="3">The sequence shown here is derived from an EMBL/GenBank/DDBJ whole genome shotgun (WGS) entry which is preliminary data.</text>
</comment>
<feature type="domain" description="Insertion element IS150 protein InsJ-like helix-turn-helix" evidence="2">
    <location>
        <begin position="218"/>
        <end position="252"/>
    </location>
</feature>
<dbReference type="InterPro" id="IPR055247">
    <property type="entry name" value="InsJ-like_HTH"/>
</dbReference>